<reference evidence="3" key="2">
    <citation type="submission" date="2025-08" db="UniProtKB">
        <authorList>
            <consortium name="Ensembl"/>
        </authorList>
    </citation>
    <scope>IDENTIFICATION</scope>
</reference>
<dbReference type="InterPro" id="IPR002733">
    <property type="entry name" value="AMMECR1_domain"/>
</dbReference>
<dbReference type="PROSITE" id="PS51112">
    <property type="entry name" value="AMMECR1"/>
    <property type="match status" value="1"/>
</dbReference>
<dbReference type="Gene3D" id="3.30.1490.150">
    <property type="entry name" value="Hypothetical protein ph0010, domain 2"/>
    <property type="match status" value="1"/>
</dbReference>
<dbReference type="PANTHER" id="PTHR13016:SF1">
    <property type="entry name" value="AMMECR1-LIKE PROTEIN"/>
    <property type="match status" value="1"/>
</dbReference>
<dbReference type="GO" id="GO:0005634">
    <property type="term" value="C:nucleus"/>
    <property type="evidence" value="ECO:0007669"/>
    <property type="project" value="TreeGrafter"/>
</dbReference>
<evidence type="ECO:0000256" key="1">
    <source>
        <dbReference type="SAM" id="MobiDB-lite"/>
    </source>
</evidence>
<dbReference type="InterPro" id="IPR023473">
    <property type="entry name" value="AMMECR1"/>
</dbReference>
<feature type="compositionally biased region" description="Low complexity" evidence="1">
    <location>
        <begin position="41"/>
        <end position="57"/>
    </location>
</feature>
<evidence type="ECO:0000313" key="3">
    <source>
        <dbReference type="Ensembl" id="ENSCHIP00010037398.1"/>
    </source>
</evidence>
<dbReference type="Pfam" id="PF01871">
    <property type="entry name" value="AMMECR1"/>
    <property type="match status" value="1"/>
</dbReference>
<sequence>MWRTRRKGPERGGRRQCVHVEWSGAESRGCRSLSLCLMAASSPSPSPPRGRTAPGGRSHPDSPHQRTVVLGKNRRTGIKPRFSSLIAACLLFQSTLCDMEDRAGQAASWLHWDLLSHESSFRTQGIHANQVGVHGIRIEFINEKGVKRTATYLPEVAKEQDWDQIQTIDSLLRKGGFKAPITSEFRKTIKLTRYRSEKVTISYAEYIASRQHCFQNGTLHAPPLYNHYS</sequence>
<dbReference type="PANTHER" id="PTHR13016">
    <property type="entry name" value="AMMECR1 HOMOLOG"/>
    <property type="match status" value="1"/>
</dbReference>
<dbReference type="AlphaFoldDB" id="A0A8C2S433"/>
<reference evidence="3" key="1">
    <citation type="submission" date="2019-03" db="EMBL/GenBank/DDBJ databases">
        <title>Genome sequencing and reference-guided assembly of Black Bengal Goat (Capra hircus).</title>
        <authorList>
            <person name="Siddiki A.Z."/>
            <person name="Baten A."/>
            <person name="Billah M."/>
            <person name="Alam M.A.U."/>
            <person name="Shawrob K.S.M."/>
            <person name="Saha S."/>
            <person name="Chowdhury M."/>
            <person name="Rahman A.H."/>
            <person name="Stear M."/>
            <person name="Miah G."/>
            <person name="Das G.B."/>
            <person name="Hossain M.M."/>
            <person name="Kumkum M."/>
            <person name="Islam M.S."/>
            <person name="Mollah A.M."/>
            <person name="Ahsan A."/>
            <person name="Tusar F."/>
            <person name="Khan M.K.I."/>
        </authorList>
    </citation>
    <scope>NUCLEOTIDE SEQUENCE [LARGE SCALE GENOMIC DNA]</scope>
</reference>
<feature type="domain" description="AMMECR1" evidence="2">
    <location>
        <begin position="1"/>
        <end position="210"/>
    </location>
</feature>
<dbReference type="InterPro" id="IPR036071">
    <property type="entry name" value="AMMECR1_dom_sf"/>
</dbReference>
<protein>
    <recommendedName>
        <fullName evidence="2">AMMECR1 domain-containing protein</fullName>
    </recommendedName>
</protein>
<dbReference type="Ensembl" id="ENSCHIT00010052463.1">
    <property type="protein sequence ID" value="ENSCHIP00010037398.1"/>
    <property type="gene ID" value="ENSCHIG00010027799.1"/>
</dbReference>
<proteinExistence type="predicted"/>
<feature type="region of interest" description="Disordered" evidence="1">
    <location>
        <begin position="41"/>
        <end position="67"/>
    </location>
</feature>
<accession>A0A8C2S433</accession>
<organism evidence="3">
    <name type="scientific">Capra hircus</name>
    <name type="common">Goat</name>
    <dbReference type="NCBI Taxonomy" id="9925"/>
    <lineage>
        <taxon>Eukaryota</taxon>
        <taxon>Metazoa</taxon>
        <taxon>Chordata</taxon>
        <taxon>Craniata</taxon>
        <taxon>Vertebrata</taxon>
        <taxon>Euteleostomi</taxon>
        <taxon>Mammalia</taxon>
        <taxon>Eutheria</taxon>
        <taxon>Laurasiatheria</taxon>
        <taxon>Artiodactyla</taxon>
        <taxon>Ruminantia</taxon>
        <taxon>Pecora</taxon>
        <taxon>Bovidae</taxon>
        <taxon>Caprinae</taxon>
        <taxon>Capra</taxon>
    </lineage>
</organism>
<name>A0A8C2S433_CAPHI</name>
<evidence type="ECO:0000259" key="2">
    <source>
        <dbReference type="PROSITE" id="PS51112"/>
    </source>
</evidence>
<dbReference type="SUPFAM" id="SSF143447">
    <property type="entry name" value="AMMECR1-like"/>
    <property type="match status" value="1"/>
</dbReference>